<keyword evidence="8" id="KW-1185">Reference proteome</keyword>
<feature type="region of interest" description="Disordered" evidence="6">
    <location>
        <begin position="269"/>
        <end position="305"/>
    </location>
</feature>
<keyword evidence="4" id="KW-0804">Transcription</keyword>
<keyword evidence="5" id="KW-0539">Nucleus</keyword>
<comment type="caution">
    <text evidence="7">The sequence shown here is derived from an EMBL/GenBank/DDBJ whole genome shotgun (WGS) entry which is preliminary data.</text>
</comment>
<comment type="subcellular location">
    <subcellularLocation>
        <location evidence="1">Nucleus</location>
    </subcellularLocation>
</comment>
<evidence type="ECO:0000256" key="5">
    <source>
        <dbReference type="ARBA" id="ARBA00023242"/>
    </source>
</evidence>
<evidence type="ECO:0000256" key="4">
    <source>
        <dbReference type="ARBA" id="ARBA00023163"/>
    </source>
</evidence>
<dbReference type="EMBL" id="NJHN03000106">
    <property type="protein sequence ID" value="KAH9414666.1"/>
    <property type="molecule type" value="Genomic_DNA"/>
</dbReference>
<dbReference type="PANTHER" id="PTHR48068:SF4">
    <property type="entry name" value="TATA-BOX BINDING PROTEIN ASSOCIATED FACTOR 9"/>
    <property type="match status" value="1"/>
</dbReference>
<dbReference type="InterPro" id="IPR009072">
    <property type="entry name" value="Histone-fold"/>
</dbReference>
<organism evidence="7 8">
    <name type="scientific">Dermatophagoides pteronyssinus</name>
    <name type="common">European house dust mite</name>
    <dbReference type="NCBI Taxonomy" id="6956"/>
    <lineage>
        <taxon>Eukaryota</taxon>
        <taxon>Metazoa</taxon>
        <taxon>Ecdysozoa</taxon>
        <taxon>Arthropoda</taxon>
        <taxon>Chelicerata</taxon>
        <taxon>Arachnida</taxon>
        <taxon>Acari</taxon>
        <taxon>Acariformes</taxon>
        <taxon>Sarcoptiformes</taxon>
        <taxon>Astigmata</taxon>
        <taxon>Psoroptidia</taxon>
        <taxon>Analgoidea</taxon>
        <taxon>Pyroglyphidae</taxon>
        <taxon>Dermatophagoidinae</taxon>
        <taxon>Dermatophagoides</taxon>
    </lineage>
</organism>
<feature type="compositionally biased region" description="Low complexity" evidence="6">
    <location>
        <begin position="74"/>
        <end position="97"/>
    </location>
</feature>
<dbReference type="Gene3D" id="1.10.20.10">
    <property type="entry name" value="Histone, subunit A"/>
    <property type="match status" value="1"/>
</dbReference>
<evidence type="ECO:0000256" key="1">
    <source>
        <dbReference type="ARBA" id="ARBA00004123"/>
    </source>
</evidence>
<keyword evidence="3" id="KW-0805">Transcription regulation</keyword>
<feature type="region of interest" description="Disordered" evidence="6">
    <location>
        <begin position="74"/>
        <end position="134"/>
    </location>
</feature>
<dbReference type="Pfam" id="PF02291">
    <property type="entry name" value="TFIID-31kDa"/>
    <property type="match status" value="1"/>
</dbReference>
<sequence>MKLDPSTIAANLSAAAAAEAEALAAASSSTTNMPMLTPLTSTTTLSSSSSIAMASSMAAAAAATTTNQSISINSNLSSSLSNPSQQQSATTTTTNMTHHSHHHSTQPTSTSQSIQNPGTIMTNNTNMNNAGSLPTSTSMVNKITPKDSQIVAAILKEMSITEYEPRVLPQLVEFAYRYVARVLEDSQLFSSYARKKVIDTDDVSLAIQMQIDRSFVGPPSRDILLEISRNKNTQPLPPIKSHNGMRLPADRYSLVQPNFRLISKPINTMTTNQNQNNNTNKSISINNKSSSPAIRQSSSLLSNTGAGSIGTSSSSFVNSKISIQSPNLASPNTTTSINQNDSIFGKRKLDDI</sequence>
<proteinExistence type="inferred from homology"/>
<comment type="similarity">
    <text evidence="2">Belongs to the TAF9 family.</text>
</comment>
<dbReference type="CDD" id="cd07979">
    <property type="entry name" value="HFD_TAF9"/>
    <property type="match status" value="1"/>
</dbReference>
<evidence type="ECO:0000313" key="8">
    <source>
        <dbReference type="Proteomes" id="UP000887458"/>
    </source>
</evidence>
<feature type="compositionally biased region" description="Polar residues" evidence="6">
    <location>
        <begin position="292"/>
        <end position="301"/>
    </location>
</feature>
<evidence type="ECO:0000256" key="3">
    <source>
        <dbReference type="ARBA" id="ARBA00023015"/>
    </source>
</evidence>
<dbReference type="SUPFAM" id="SSF47113">
    <property type="entry name" value="Histone-fold"/>
    <property type="match status" value="1"/>
</dbReference>
<feature type="compositionally biased region" description="Low complexity" evidence="6">
    <location>
        <begin position="269"/>
        <end position="291"/>
    </location>
</feature>
<dbReference type="Proteomes" id="UP000887458">
    <property type="component" value="Unassembled WGS sequence"/>
</dbReference>
<evidence type="ECO:0000313" key="7">
    <source>
        <dbReference type="EMBL" id="KAH9414666.1"/>
    </source>
</evidence>
<accession>A0ABQ8IWI1</accession>
<evidence type="ECO:0000256" key="6">
    <source>
        <dbReference type="SAM" id="MobiDB-lite"/>
    </source>
</evidence>
<reference evidence="7 8" key="2">
    <citation type="journal article" date="2022" name="Mol. Biol. Evol.">
        <title>Comparative Genomics Reveals Insights into the Divergent Evolution of Astigmatic Mites and Household Pest Adaptations.</title>
        <authorList>
            <person name="Xiong Q."/>
            <person name="Wan A.T."/>
            <person name="Liu X."/>
            <person name="Fung C.S."/>
            <person name="Xiao X."/>
            <person name="Malainual N."/>
            <person name="Hou J."/>
            <person name="Wang L."/>
            <person name="Wang M."/>
            <person name="Yang K.Y."/>
            <person name="Cui Y."/>
            <person name="Leung E.L."/>
            <person name="Nong W."/>
            <person name="Shin S.K."/>
            <person name="Au S.W."/>
            <person name="Jeong K.Y."/>
            <person name="Chew F.T."/>
            <person name="Hui J.H."/>
            <person name="Leung T.F."/>
            <person name="Tungtrongchitr A."/>
            <person name="Zhong N."/>
            <person name="Liu Z."/>
            <person name="Tsui S.K."/>
        </authorList>
    </citation>
    <scope>NUCLEOTIDE SEQUENCE [LARGE SCALE GENOMIC DNA]</scope>
    <source>
        <strain evidence="7">Derp</strain>
    </source>
</reference>
<reference evidence="7 8" key="1">
    <citation type="journal article" date="2018" name="J. Allergy Clin. Immunol.">
        <title>High-quality assembly of Dermatophagoides pteronyssinus genome and transcriptome reveals a wide range of novel allergens.</title>
        <authorList>
            <person name="Liu X.Y."/>
            <person name="Yang K.Y."/>
            <person name="Wang M.Q."/>
            <person name="Kwok J.S."/>
            <person name="Zeng X."/>
            <person name="Yang Z."/>
            <person name="Xiao X.J."/>
            <person name="Lau C.P."/>
            <person name="Li Y."/>
            <person name="Huang Z.M."/>
            <person name="Ba J.G."/>
            <person name="Yim A.K."/>
            <person name="Ouyang C.Y."/>
            <person name="Ngai S.M."/>
            <person name="Chan T.F."/>
            <person name="Leung E.L."/>
            <person name="Liu L."/>
            <person name="Liu Z.G."/>
            <person name="Tsui S.K."/>
        </authorList>
    </citation>
    <scope>NUCLEOTIDE SEQUENCE [LARGE SCALE GENOMIC DNA]</scope>
    <source>
        <strain evidence="7">Derp</strain>
    </source>
</reference>
<dbReference type="PANTHER" id="PTHR48068">
    <property type="entry name" value="TAF9 RNA POLYMERASE II, TATA BOX-BINDING PROTEIN (TBP)-ASSOCIATED FACTOR"/>
    <property type="match status" value="1"/>
</dbReference>
<gene>
    <name evidence="7" type="primary">TAF9B</name>
    <name evidence="7" type="ORF">DERP_014173</name>
</gene>
<dbReference type="InterPro" id="IPR003162">
    <property type="entry name" value="TFIID-31"/>
</dbReference>
<evidence type="ECO:0000256" key="2">
    <source>
        <dbReference type="ARBA" id="ARBA00007646"/>
    </source>
</evidence>
<protein>
    <submittedName>
        <fullName evidence="7">Transcription initiation factor TFIID subunit 9B</fullName>
    </submittedName>
</protein>
<dbReference type="InterPro" id="IPR051431">
    <property type="entry name" value="TFIID_subunit_9"/>
</dbReference>
<name>A0ABQ8IWI1_DERPT</name>